<dbReference type="GO" id="GO:0070098">
    <property type="term" value="P:chemokine-mediated signaling pathway"/>
    <property type="evidence" value="ECO:0000318"/>
    <property type="project" value="GO_Central"/>
</dbReference>
<dbReference type="GeneTree" id="ENSGT01100000263482"/>
<dbReference type="Ensembl" id="ENSMODT00000040127.3">
    <property type="protein sequence ID" value="ENSMODP00000038527.1"/>
    <property type="gene ID" value="ENSMODG00000025694.3"/>
</dbReference>
<evidence type="ECO:0000256" key="1">
    <source>
        <dbReference type="ARBA" id="ARBA00010868"/>
    </source>
</evidence>
<protein>
    <recommendedName>
        <fullName evidence="6">C-C motif chemokine</fullName>
    </recommendedName>
</protein>
<proteinExistence type="inferred from homology"/>
<dbReference type="GeneID" id="100017283"/>
<organism evidence="8 9">
    <name type="scientific">Monodelphis domestica</name>
    <name type="common">Gray short-tailed opossum</name>
    <dbReference type="NCBI Taxonomy" id="13616"/>
    <lineage>
        <taxon>Eukaryota</taxon>
        <taxon>Metazoa</taxon>
        <taxon>Chordata</taxon>
        <taxon>Craniata</taxon>
        <taxon>Vertebrata</taxon>
        <taxon>Euteleostomi</taxon>
        <taxon>Mammalia</taxon>
        <taxon>Metatheria</taxon>
        <taxon>Didelphimorphia</taxon>
        <taxon>Didelphidae</taxon>
        <taxon>Monodelphis</taxon>
    </lineage>
</organism>
<dbReference type="PANTHER" id="PTHR12015:SF103">
    <property type="entry name" value="C-C MOTIF CHEMOKINE 4-RELATED"/>
    <property type="match status" value="1"/>
</dbReference>
<dbReference type="SMART" id="SM00199">
    <property type="entry name" value="SCY"/>
    <property type="match status" value="1"/>
</dbReference>
<dbReference type="HOGENOM" id="CLU_141716_4_2_1"/>
<evidence type="ECO:0000256" key="5">
    <source>
        <dbReference type="ARBA" id="ARBA00023157"/>
    </source>
</evidence>
<reference evidence="8" key="2">
    <citation type="submission" date="2025-08" db="UniProtKB">
        <authorList>
            <consortium name="Ensembl"/>
        </authorList>
    </citation>
    <scope>IDENTIFICATION</scope>
</reference>
<dbReference type="AlphaFoldDB" id="F6TJJ4"/>
<keyword evidence="5" id="KW-1015">Disulfide bond</keyword>
<keyword evidence="4 6" id="KW-0732">Signal</keyword>
<comment type="subcellular location">
    <subcellularLocation>
        <location evidence="6">Secreted</location>
    </subcellularLocation>
</comment>
<keyword evidence="2 6" id="KW-0145">Chemotaxis</keyword>
<dbReference type="GO" id="GO:0006954">
    <property type="term" value="P:inflammatory response"/>
    <property type="evidence" value="ECO:0000318"/>
    <property type="project" value="GO_Central"/>
</dbReference>
<dbReference type="Pfam" id="PF00048">
    <property type="entry name" value="IL8"/>
    <property type="match status" value="1"/>
</dbReference>
<evidence type="ECO:0000313" key="9">
    <source>
        <dbReference type="Proteomes" id="UP000002280"/>
    </source>
</evidence>
<dbReference type="GO" id="GO:0061844">
    <property type="term" value="P:antimicrobial humoral immune response mediated by antimicrobial peptide"/>
    <property type="evidence" value="ECO:0000318"/>
    <property type="project" value="GO_Central"/>
</dbReference>
<dbReference type="GO" id="GO:0005615">
    <property type="term" value="C:extracellular space"/>
    <property type="evidence" value="ECO:0000318"/>
    <property type="project" value="GO_Central"/>
</dbReference>
<accession>F6TJJ4</accession>
<dbReference type="PANTHER" id="PTHR12015">
    <property type="entry name" value="SMALL INDUCIBLE CYTOKINE A"/>
    <property type="match status" value="1"/>
</dbReference>
<sequence>MKVSAAALSILMVMAFNSLVSSAPLGSDSPMSCCFSYVSKQIPRKFVTDYYETSILCSQPAVVFQTKKGRQVCANPSDDWVQKYKDDPELN</sequence>
<dbReference type="eggNOG" id="ENOG502S8M4">
    <property type="taxonomic scope" value="Eukaryota"/>
</dbReference>
<keyword evidence="3 6" id="KW-0202">Cytokine</keyword>
<dbReference type="Gene3D" id="2.40.50.40">
    <property type="match status" value="1"/>
</dbReference>
<keyword evidence="6" id="KW-0964">Secreted</keyword>
<evidence type="ECO:0000256" key="3">
    <source>
        <dbReference type="ARBA" id="ARBA00022514"/>
    </source>
</evidence>
<dbReference type="InterPro" id="IPR039809">
    <property type="entry name" value="Chemokine_b/g/d"/>
</dbReference>
<gene>
    <name evidence="8" type="primary">LOC100017283</name>
</gene>
<dbReference type="RefSeq" id="XP_001367433.1">
    <property type="nucleotide sequence ID" value="XM_001367396.3"/>
</dbReference>
<dbReference type="InterPro" id="IPR001811">
    <property type="entry name" value="Chemokine_IL8-like_dom"/>
</dbReference>
<reference evidence="8 9" key="1">
    <citation type="journal article" date="2007" name="Nature">
        <title>Genome of the marsupial Monodelphis domestica reveals innovation in non-coding sequences.</title>
        <authorList>
            <person name="Mikkelsen T.S."/>
            <person name="Wakefield M.J."/>
            <person name="Aken B."/>
            <person name="Amemiya C.T."/>
            <person name="Chang J.L."/>
            <person name="Duke S."/>
            <person name="Garber M."/>
            <person name="Gentles A.J."/>
            <person name="Goodstadt L."/>
            <person name="Heger A."/>
            <person name="Jurka J."/>
            <person name="Kamal M."/>
            <person name="Mauceli E."/>
            <person name="Searle S.M."/>
            <person name="Sharpe T."/>
            <person name="Baker M.L."/>
            <person name="Batzer M.A."/>
            <person name="Benos P.V."/>
            <person name="Belov K."/>
            <person name="Clamp M."/>
            <person name="Cook A."/>
            <person name="Cuff J."/>
            <person name="Das R."/>
            <person name="Davidow L."/>
            <person name="Deakin J.E."/>
            <person name="Fazzari M.J."/>
            <person name="Glass J.L."/>
            <person name="Grabherr M."/>
            <person name="Greally J.M."/>
            <person name="Gu W."/>
            <person name="Hore T.A."/>
            <person name="Huttley G.A."/>
            <person name="Kleber M."/>
            <person name="Jirtle R.L."/>
            <person name="Koina E."/>
            <person name="Lee J.T."/>
            <person name="Mahony S."/>
            <person name="Marra M.A."/>
            <person name="Miller R.D."/>
            <person name="Nicholls R.D."/>
            <person name="Oda M."/>
            <person name="Papenfuss A.T."/>
            <person name="Parra Z.E."/>
            <person name="Pollock D.D."/>
            <person name="Ray D.A."/>
            <person name="Schein J.E."/>
            <person name="Speed T.P."/>
            <person name="Thompson K."/>
            <person name="VandeBerg J.L."/>
            <person name="Wade C.M."/>
            <person name="Walker J.A."/>
            <person name="Waters P.D."/>
            <person name="Webber C."/>
            <person name="Weidman J.R."/>
            <person name="Xie X."/>
            <person name="Zody M.C."/>
            <person name="Baldwin J."/>
            <person name="Abdouelleil A."/>
            <person name="Abdulkadir J."/>
            <person name="Abebe A."/>
            <person name="Abera B."/>
            <person name="Abreu J."/>
            <person name="Acer S.C."/>
            <person name="Aftuck L."/>
            <person name="Alexander A."/>
            <person name="An P."/>
            <person name="Anderson E."/>
            <person name="Anderson S."/>
            <person name="Arachi H."/>
            <person name="Azer M."/>
            <person name="Bachantsang P."/>
            <person name="Barry A."/>
            <person name="Bayul T."/>
            <person name="Berlin A."/>
            <person name="Bessette D."/>
            <person name="Bloom T."/>
            <person name="Bloom T."/>
            <person name="Boguslavskiy L."/>
            <person name="Bonnet C."/>
            <person name="Boukhgalter B."/>
            <person name="Bourzgui I."/>
            <person name="Brown A."/>
            <person name="Cahill P."/>
            <person name="Channer S."/>
            <person name="Cheshatsang Y."/>
            <person name="Chuda L."/>
            <person name="Citroen M."/>
            <person name="Collymore A."/>
            <person name="Cooke P."/>
            <person name="Costello M."/>
            <person name="D'Aco K."/>
            <person name="Daza R."/>
            <person name="De Haan G."/>
            <person name="DeGray S."/>
            <person name="DeMaso C."/>
            <person name="Dhargay N."/>
            <person name="Dooley K."/>
            <person name="Dooley E."/>
            <person name="Doricent M."/>
            <person name="Dorje P."/>
            <person name="Dorjee K."/>
            <person name="Dupes A."/>
            <person name="Elong R."/>
            <person name="Falk J."/>
            <person name="Farina A."/>
            <person name="Faro S."/>
            <person name="Ferguson D."/>
            <person name="Fisher S."/>
            <person name="Foley C.D."/>
            <person name="Franke A."/>
            <person name="Friedrich D."/>
            <person name="Gadbois L."/>
            <person name="Gearin G."/>
            <person name="Gearin C.R."/>
            <person name="Giannoukos G."/>
            <person name="Goode T."/>
            <person name="Graham J."/>
            <person name="Grandbois E."/>
            <person name="Grewal S."/>
            <person name="Gyaltsen K."/>
            <person name="Hafez N."/>
            <person name="Hagos B."/>
            <person name="Hall J."/>
            <person name="Henson C."/>
            <person name="Hollinger A."/>
            <person name="Honan T."/>
            <person name="Huard M.D."/>
            <person name="Hughes L."/>
            <person name="Hurhula B."/>
            <person name="Husby M.E."/>
            <person name="Kamat A."/>
            <person name="Kanga B."/>
            <person name="Kashin S."/>
            <person name="Khazanovich D."/>
            <person name="Kisner P."/>
            <person name="Lance K."/>
            <person name="Lara M."/>
            <person name="Lee W."/>
            <person name="Lennon N."/>
            <person name="Letendre F."/>
            <person name="LeVine R."/>
            <person name="Lipovsky A."/>
            <person name="Liu X."/>
            <person name="Liu J."/>
            <person name="Liu S."/>
            <person name="Lokyitsang T."/>
            <person name="Lokyitsang Y."/>
            <person name="Lubonja R."/>
            <person name="Lui A."/>
            <person name="MacDonald P."/>
            <person name="Magnisalis V."/>
            <person name="Maru K."/>
            <person name="Matthews C."/>
            <person name="McCusker W."/>
            <person name="McDonough S."/>
            <person name="Mehta T."/>
            <person name="Meldrim J."/>
            <person name="Meneus L."/>
            <person name="Mihai O."/>
            <person name="Mihalev A."/>
            <person name="Mihova T."/>
            <person name="Mittelman R."/>
            <person name="Mlenga V."/>
            <person name="Montmayeur A."/>
            <person name="Mulrain L."/>
            <person name="Navidi A."/>
            <person name="Naylor J."/>
            <person name="Negash T."/>
            <person name="Nguyen T."/>
            <person name="Nguyen N."/>
            <person name="Nicol R."/>
            <person name="Norbu C."/>
            <person name="Norbu N."/>
            <person name="Novod N."/>
            <person name="O'Neill B."/>
            <person name="Osman S."/>
            <person name="Markiewicz E."/>
            <person name="Oyono O.L."/>
            <person name="Patti C."/>
            <person name="Phunkhang P."/>
            <person name="Pierre F."/>
            <person name="Priest M."/>
            <person name="Raghuraman S."/>
            <person name="Rege F."/>
            <person name="Reyes R."/>
            <person name="Rise C."/>
            <person name="Rogov P."/>
            <person name="Ross K."/>
            <person name="Ryan E."/>
            <person name="Settipalli S."/>
            <person name="Shea T."/>
            <person name="Sherpa N."/>
            <person name="Shi L."/>
            <person name="Shih D."/>
            <person name="Sparrow T."/>
            <person name="Spaulding J."/>
            <person name="Stalker J."/>
            <person name="Stange-Thomann N."/>
            <person name="Stavropoulos S."/>
            <person name="Stone C."/>
            <person name="Strader C."/>
            <person name="Tesfaye S."/>
            <person name="Thomson T."/>
            <person name="Thoulutsang Y."/>
            <person name="Thoulutsang D."/>
            <person name="Topham K."/>
            <person name="Topping I."/>
            <person name="Tsamla T."/>
            <person name="Vassiliev H."/>
            <person name="Vo A."/>
            <person name="Wangchuk T."/>
            <person name="Wangdi T."/>
            <person name="Weiand M."/>
            <person name="Wilkinson J."/>
            <person name="Wilson A."/>
            <person name="Yadav S."/>
            <person name="Young G."/>
            <person name="Yu Q."/>
            <person name="Zembek L."/>
            <person name="Zhong D."/>
            <person name="Zimmer A."/>
            <person name="Zwirko Z."/>
            <person name="Jaffe D.B."/>
            <person name="Alvarez P."/>
            <person name="Brockman W."/>
            <person name="Butler J."/>
            <person name="Chin C."/>
            <person name="Gnerre S."/>
            <person name="MacCallum I."/>
            <person name="Graves J.A."/>
            <person name="Ponting C.P."/>
            <person name="Breen M."/>
            <person name="Samollow P.B."/>
            <person name="Lander E.S."/>
            <person name="Lindblad-Toh K."/>
        </authorList>
    </citation>
    <scope>NUCLEOTIDE SEQUENCE [LARGE SCALE GENOMIC DNA]</scope>
</reference>
<dbReference type="GO" id="GO:0048245">
    <property type="term" value="P:eosinophil chemotaxis"/>
    <property type="evidence" value="ECO:0000318"/>
    <property type="project" value="GO_Central"/>
</dbReference>
<comment type="similarity">
    <text evidence="1 6">Belongs to the intercrine beta (chemokine CC) family.</text>
</comment>
<dbReference type="InterPro" id="IPR000827">
    <property type="entry name" value="Chemokine_CC_CS"/>
</dbReference>
<dbReference type="OMA" id="VCANPDQ"/>
<feature type="chain" id="PRO_5005129962" description="C-C motif chemokine" evidence="6">
    <location>
        <begin position="23"/>
        <end position="91"/>
    </location>
</feature>
<name>F6TJJ4_MONDO</name>
<dbReference type="Proteomes" id="UP000002280">
    <property type="component" value="Chromosome 2"/>
</dbReference>
<dbReference type="FunFam" id="2.40.50.40:FF:000002">
    <property type="entry name" value="C-C motif chemokine"/>
    <property type="match status" value="1"/>
</dbReference>
<dbReference type="InParanoid" id="F6TJJ4"/>
<evidence type="ECO:0000313" key="8">
    <source>
        <dbReference type="Ensembl" id="ENSMODP00000038527.1"/>
    </source>
</evidence>
<dbReference type="FunCoup" id="F6TJJ4">
    <property type="interactions" value="457"/>
</dbReference>
<dbReference type="GO" id="GO:0048020">
    <property type="term" value="F:CCR chemokine receptor binding"/>
    <property type="evidence" value="ECO:0000318"/>
    <property type="project" value="GO_Central"/>
</dbReference>
<dbReference type="GO" id="GO:0030335">
    <property type="term" value="P:positive regulation of cell migration"/>
    <property type="evidence" value="ECO:0000318"/>
    <property type="project" value="GO_Central"/>
</dbReference>
<dbReference type="OrthoDB" id="8934837at2759"/>
<dbReference type="Bgee" id="ENSMODG00000025694">
    <property type="expression patterns" value="Expressed in spermatid and 2 other cell types or tissues"/>
</dbReference>
<feature type="signal peptide" evidence="6">
    <location>
        <begin position="1"/>
        <end position="22"/>
    </location>
</feature>
<feature type="domain" description="Chemokine interleukin-8-like" evidence="7">
    <location>
        <begin position="30"/>
        <end position="88"/>
    </location>
</feature>
<dbReference type="CDD" id="cd00272">
    <property type="entry name" value="Chemokine_CC"/>
    <property type="match status" value="1"/>
</dbReference>
<dbReference type="PROSITE" id="PS00472">
    <property type="entry name" value="SMALL_CYTOKINES_CC"/>
    <property type="match status" value="1"/>
</dbReference>
<reference evidence="8" key="3">
    <citation type="submission" date="2025-09" db="UniProtKB">
        <authorList>
            <consortium name="Ensembl"/>
        </authorList>
    </citation>
    <scope>IDENTIFICATION</scope>
</reference>
<dbReference type="STRING" id="13616.ENSMODP00000038527"/>
<keyword evidence="9" id="KW-1185">Reference proteome</keyword>
<evidence type="ECO:0000256" key="6">
    <source>
        <dbReference type="RuleBase" id="RU361150"/>
    </source>
</evidence>
<evidence type="ECO:0000256" key="4">
    <source>
        <dbReference type="ARBA" id="ARBA00022729"/>
    </source>
</evidence>
<evidence type="ECO:0000259" key="7">
    <source>
        <dbReference type="SMART" id="SM00199"/>
    </source>
</evidence>
<dbReference type="KEGG" id="mdo:100017283"/>
<evidence type="ECO:0000256" key="2">
    <source>
        <dbReference type="ARBA" id="ARBA00022500"/>
    </source>
</evidence>
<dbReference type="InterPro" id="IPR036048">
    <property type="entry name" value="Interleukin_8-like_sf"/>
</dbReference>
<dbReference type="GO" id="GO:0008009">
    <property type="term" value="F:chemokine activity"/>
    <property type="evidence" value="ECO:0000318"/>
    <property type="project" value="GO_Central"/>
</dbReference>
<dbReference type="SUPFAM" id="SSF54117">
    <property type="entry name" value="Interleukin 8-like chemokines"/>
    <property type="match status" value="1"/>
</dbReference>